<dbReference type="EMBL" id="RAQU01000093">
    <property type="protein sequence ID" value="RKK03318.1"/>
    <property type="molecule type" value="Genomic_DNA"/>
</dbReference>
<dbReference type="InParanoid" id="A0A3A9JRL2"/>
<feature type="region of interest" description="Disordered" evidence="1">
    <location>
        <begin position="1160"/>
        <end position="1190"/>
    </location>
</feature>
<evidence type="ECO:0000313" key="5">
    <source>
        <dbReference type="Proteomes" id="UP000278036"/>
    </source>
</evidence>
<dbReference type="Proteomes" id="UP000278036">
    <property type="component" value="Unassembled WGS sequence"/>
</dbReference>
<proteinExistence type="predicted"/>
<evidence type="ECO:0000313" key="2">
    <source>
        <dbReference type="EMBL" id="RKK03318.1"/>
    </source>
</evidence>
<protein>
    <submittedName>
        <fullName evidence="2">Uncharacterized protein</fullName>
    </submittedName>
</protein>
<comment type="caution">
    <text evidence="2">The sequence shown here is derived from an EMBL/GenBank/DDBJ whole genome shotgun (WGS) entry which is preliminary data.</text>
</comment>
<evidence type="ECO:0000313" key="3">
    <source>
        <dbReference type="EMBL" id="RMI15414.1"/>
    </source>
</evidence>
<keyword evidence="4" id="KW-1185">Reference proteome</keyword>
<reference evidence="2 5" key="1">
    <citation type="submission" date="2018-09" db="EMBL/GenBank/DDBJ databases">
        <title>Roseomonas sp. nov., isolated from feces of Tibetan antelopes in the Qinghai-Tibet plateau, China.</title>
        <authorList>
            <person name="Tian Z."/>
        </authorList>
    </citation>
    <scope>NUCLEOTIDE SEQUENCE [LARGE SCALE GENOMIC DNA]</scope>
    <source>
        <strain evidence="3 4">Z23</strain>
        <strain evidence="2 5">Z24</strain>
    </source>
</reference>
<dbReference type="InterPro" id="IPR027417">
    <property type="entry name" value="P-loop_NTPase"/>
</dbReference>
<accession>A0A3A9JRL2</accession>
<name>A0A3A9JRL2_9PROT</name>
<feature type="compositionally biased region" description="Polar residues" evidence="1">
    <location>
        <begin position="1168"/>
        <end position="1180"/>
    </location>
</feature>
<evidence type="ECO:0000256" key="1">
    <source>
        <dbReference type="SAM" id="MobiDB-lite"/>
    </source>
</evidence>
<organism evidence="2 5">
    <name type="scientific">Teichococcus wenyumeiae</name>
    <dbReference type="NCBI Taxonomy" id="2478470"/>
    <lineage>
        <taxon>Bacteria</taxon>
        <taxon>Pseudomonadati</taxon>
        <taxon>Pseudomonadota</taxon>
        <taxon>Alphaproteobacteria</taxon>
        <taxon>Acetobacterales</taxon>
        <taxon>Roseomonadaceae</taxon>
        <taxon>Roseomonas</taxon>
    </lineage>
</organism>
<sequence>MTCGLTILRTTPARNGGARFATKTWRWNLTLNQWASIAYDAGHLFTMEERPVASLADLAREIEEIRRDPRATIVRGALTDTARAQVAACPDRPLRRRKHAKGGIDPTLVEVSRQWVMIDIDGYPLPTWGDLAEDPDAVVDRAIYDLLPEAFHDVACFWQLSSSAGFKPGVLKAHLFFWLVKAITNDDLKLYLQVNAPQVDRAPFNAAQPHYIADPMIEGGHDPLPRRTGWRKGMDDAVELPAFDPADLRQQVQKTRQRVSNGKGLSPVSATSVEQALALVGDGDGLEGFHGPLLRATMLYAWHTPLKQRDDEALKATLRAAIAAAPVNARLHGTAELTRYASDAYLDDIIRGAFARAGEDRRDVPQGMRPHFDGPMHERDPARAAVGRKLAEVMEQATAWHLTAGQDQRAQPPHIAFAVDVGTGKSTMARKEVLTFSYRQKEENQPSRVLWLVPTIRLGVSAEEHFAELQEAADLQGAVVAIHRGRTQDDPQAPGEKMCLDLPSVELALQAGEPVDKAVCGGKDGACPFFNQCGYQRQRRDVAEADVVIAAHELAFHMPAAVKANLGLTVMDEAWWQDGLPHPGAIAIDNLAAEVLTHPVLKHIPGGRQVSDQDGTNDLHTFRSKLQRAMEASSDGYVTRAALVKEGLTAEGCEAAIKLEKQRLREIFMAPKMTSAARLQAAENAGVNPLIRRYAAMWQHLRELLEGAEEATGRVEIHTRATKEGDRRVITLNTRLEIEDAIKANPVILLDATIPTDLVRHYLPNLQDAEPVRVQAPYMTFHQVVGGFGKTSLVRQGEPLQEGEQENSQNRTRANLVASLRDFVISQTRGEPAAVITYQDAEPAFQGINHLTTAHFNDIAGRDDMKDVRHLFTIGRPLPRPSDIKRLAAALTGKPVEVGATQKEARAVRMRDGTGAAIEVRTYADPIAEAIRSAITDAEMVQAIGRARGVNRTAENPVTVWCMADVVTPLVVDELHTWRELAPSPVERMAGRGIFLFSAADAAKIYPDLFSSQEAAKKALQRAGQGRDFGDISLRVLSIGECPGNTPSTIHYRPEGRGQQTRRALVRADLLPGVLEWLEEKLGPIGFFEIQQPEPEPEPPKPGPHAENRGSEPAEVVPGGGGPAQEAEVEPHAPAALYAIDRVVAAQTAAGGRCAVVFLPPAAPRSTPDLTTDNVSYQTQKARRGQEIEP</sequence>
<evidence type="ECO:0000313" key="4">
    <source>
        <dbReference type="Proteomes" id="UP000274097"/>
    </source>
</evidence>
<dbReference type="SUPFAM" id="SSF52540">
    <property type="entry name" value="P-loop containing nucleoside triphosphate hydrolases"/>
    <property type="match status" value="1"/>
</dbReference>
<dbReference type="Proteomes" id="UP000274097">
    <property type="component" value="Unassembled WGS sequence"/>
</dbReference>
<dbReference type="AlphaFoldDB" id="A0A3A9JRL2"/>
<dbReference type="EMBL" id="RFLX01000058">
    <property type="protein sequence ID" value="RMI15414.1"/>
    <property type="molecule type" value="Genomic_DNA"/>
</dbReference>
<gene>
    <name evidence="2" type="ORF">D6Z83_15270</name>
    <name evidence="3" type="ORF">EBE87_25910</name>
</gene>
<feature type="region of interest" description="Disordered" evidence="1">
    <location>
        <begin position="1090"/>
        <end position="1128"/>
    </location>
</feature>